<dbReference type="PIRSF" id="PIRSF016578">
    <property type="entry name" value="HsaA"/>
    <property type="match status" value="1"/>
</dbReference>
<dbReference type="InterPro" id="IPR036250">
    <property type="entry name" value="AcylCo_DH-like_C"/>
</dbReference>
<dbReference type="InterPro" id="IPR046373">
    <property type="entry name" value="Acyl-CoA_Oxase/DH_mid-dom_sf"/>
</dbReference>
<evidence type="ECO:0000256" key="1">
    <source>
        <dbReference type="ARBA" id="ARBA00023002"/>
    </source>
</evidence>
<sequence length="403" mass="44251">MDSDPVAHFLTSDESELFVYPVLDALEAQAENADRTRTVAGDVIESLRGSDVMRMAATSALGGVESSILAMGRELEAVAARCPSTAWCLWNHLAVFHLFVGTLGPEHHDFLQGIVEQGEWVSFPAGAGSGVHGRIEGNEAVLNGTATFGTGSRYADHCGVVFAVVGDDGQPVRPMDLRFSIVSTAIEGLKIDPTWDGSGLRASATDHLHYSEVRIPLDRCVQWYGANRAESLRTVPVISHRYREDWVGISDLWLGWMATGLVRRSLQEAAALTRERRVIMGGKMVEKPTAQINIGRAAALLSAARAAIETACLELDRRVEMGIVPDEADYLRQMSIVSMSVEQLAEAMQLLERTQGGNGLREGGSFERRYRDFRAMPLHINVHQDRVTHQLGRFVLGIERDPF</sequence>
<organism evidence="3">
    <name type="scientific">marine metagenome</name>
    <dbReference type="NCBI Taxonomy" id="408172"/>
    <lineage>
        <taxon>unclassified sequences</taxon>
        <taxon>metagenomes</taxon>
        <taxon>ecological metagenomes</taxon>
    </lineage>
</organism>
<dbReference type="GO" id="GO:0050660">
    <property type="term" value="F:flavin adenine dinucleotide binding"/>
    <property type="evidence" value="ECO:0007669"/>
    <property type="project" value="InterPro"/>
</dbReference>
<dbReference type="InterPro" id="IPR009100">
    <property type="entry name" value="AcylCoA_DH/oxidase_NM_dom_sf"/>
</dbReference>
<dbReference type="PANTHER" id="PTHR43884">
    <property type="entry name" value="ACYL-COA DEHYDROGENASE"/>
    <property type="match status" value="1"/>
</dbReference>
<name>A0A381Q0R5_9ZZZZ</name>
<dbReference type="AlphaFoldDB" id="A0A381Q0R5"/>
<dbReference type="GO" id="GO:0003995">
    <property type="term" value="F:acyl-CoA dehydrogenase activity"/>
    <property type="evidence" value="ECO:0007669"/>
    <property type="project" value="TreeGrafter"/>
</dbReference>
<dbReference type="SUPFAM" id="SSF56645">
    <property type="entry name" value="Acyl-CoA dehydrogenase NM domain-like"/>
    <property type="match status" value="1"/>
</dbReference>
<accession>A0A381Q0R5</accession>
<protein>
    <recommendedName>
        <fullName evidence="2">Acyl-CoA dehydrogenase C-terminal domain-containing protein</fullName>
    </recommendedName>
</protein>
<dbReference type="Gene3D" id="1.20.140.10">
    <property type="entry name" value="Butyryl-CoA Dehydrogenase, subunit A, domain 3"/>
    <property type="match status" value="1"/>
</dbReference>
<dbReference type="InterPro" id="IPR037069">
    <property type="entry name" value="AcylCoA_DH/ox_N_sf"/>
</dbReference>
<gene>
    <name evidence="3" type="ORF">METZ01_LOCUS25318</name>
</gene>
<dbReference type="PANTHER" id="PTHR43884:SF12">
    <property type="entry name" value="ISOVALERYL-COA DEHYDROGENASE, MITOCHONDRIAL-RELATED"/>
    <property type="match status" value="1"/>
</dbReference>
<dbReference type="EMBL" id="UINC01001150">
    <property type="protein sequence ID" value="SUZ72464.1"/>
    <property type="molecule type" value="Genomic_DNA"/>
</dbReference>
<dbReference type="Gene3D" id="1.10.540.10">
    <property type="entry name" value="Acyl-CoA dehydrogenase/oxidase, N-terminal domain"/>
    <property type="match status" value="1"/>
</dbReference>
<reference evidence="3" key="1">
    <citation type="submission" date="2018-05" db="EMBL/GenBank/DDBJ databases">
        <authorList>
            <person name="Lanie J.A."/>
            <person name="Ng W.-L."/>
            <person name="Kazmierczak K.M."/>
            <person name="Andrzejewski T.M."/>
            <person name="Davidsen T.M."/>
            <person name="Wayne K.J."/>
            <person name="Tettelin H."/>
            <person name="Glass J.I."/>
            <person name="Rusch D."/>
            <person name="Podicherti R."/>
            <person name="Tsui H.-C.T."/>
            <person name="Winkler M.E."/>
        </authorList>
    </citation>
    <scope>NUCLEOTIDE SEQUENCE</scope>
</reference>
<dbReference type="Pfam" id="PF08028">
    <property type="entry name" value="Acyl-CoA_dh_2"/>
    <property type="match status" value="1"/>
</dbReference>
<evidence type="ECO:0000259" key="2">
    <source>
        <dbReference type="Pfam" id="PF08028"/>
    </source>
</evidence>
<dbReference type="SUPFAM" id="SSF47203">
    <property type="entry name" value="Acyl-CoA dehydrogenase C-terminal domain-like"/>
    <property type="match status" value="1"/>
</dbReference>
<dbReference type="GO" id="GO:0046359">
    <property type="term" value="P:butyrate catabolic process"/>
    <property type="evidence" value="ECO:0007669"/>
    <property type="project" value="TreeGrafter"/>
</dbReference>
<dbReference type="Gene3D" id="2.40.110.10">
    <property type="entry name" value="Butyryl-CoA Dehydrogenase, subunit A, domain 2"/>
    <property type="match status" value="1"/>
</dbReference>
<dbReference type="InterPro" id="IPR013107">
    <property type="entry name" value="Acyl-CoA_DH_C"/>
</dbReference>
<dbReference type="GO" id="GO:0033539">
    <property type="term" value="P:fatty acid beta-oxidation using acyl-CoA dehydrogenase"/>
    <property type="evidence" value="ECO:0007669"/>
    <property type="project" value="TreeGrafter"/>
</dbReference>
<evidence type="ECO:0000313" key="3">
    <source>
        <dbReference type="EMBL" id="SUZ72464.1"/>
    </source>
</evidence>
<keyword evidence="1" id="KW-0560">Oxidoreductase</keyword>
<proteinExistence type="predicted"/>
<feature type="domain" description="Acyl-CoA dehydrogenase C-terminal" evidence="2">
    <location>
        <begin position="252"/>
        <end position="382"/>
    </location>
</feature>